<evidence type="ECO:0000256" key="7">
    <source>
        <dbReference type="ARBA" id="ARBA00022958"/>
    </source>
</evidence>
<dbReference type="NCBIfam" id="TIGR00681">
    <property type="entry name" value="kdpC"/>
    <property type="match status" value="1"/>
</dbReference>
<organism evidence="12 13">
    <name type="scientific">Tianweitania sediminis</name>
    <dbReference type="NCBI Taxonomy" id="1502156"/>
    <lineage>
        <taxon>Bacteria</taxon>
        <taxon>Pseudomonadati</taxon>
        <taxon>Pseudomonadota</taxon>
        <taxon>Alphaproteobacteria</taxon>
        <taxon>Hyphomicrobiales</taxon>
        <taxon>Phyllobacteriaceae</taxon>
        <taxon>Tianweitania</taxon>
    </lineage>
</organism>
<keyword evidence="10 11" id="KW-0472">Membrane</keyword>
<dbReference type="InterPro" id="IPR003820">
    <property type="entry name" value="KdpC"/>
</dbReference>
<dbReference type="HAMAP" id="MF_00276">
    <property type="entry name" value="KdpC"/>
    <property type="match status" value="1"/>
</dbReference>
<evidence type="ECO:0000256" key="6">
    <source>
        <dbReference type="ARBA" id="ARBA00022840"/>
    </source>
</evidence>
<keyword evidence="3 11" id="KW-0633">Potassium transport</keyword>
<dbReference type="GO" id="GO:0008556">
    <property type="term" value="F:P-type potassium transmembrane transporter activity"/>
    <property type="evidence" value="ECO:0007669"/>
    <property type="project" value="InterPro"/>
</dbReference>
<gene>
    <name evidence="11 12" type="primary">kdpC</name>
    <name evidence="12" type="ORF">J5Y06_15700</name>
</gene>
<dbReference type="EMBL" id="JAGIYY010000005">
    <property type="protein sequence ID" value="MBP0440101.1"/>
    <property type="molecule type" value="Genomic_DNA"/>
</dbReference>
<proteinExistence type="inferred from homology"/>
<keyword evidence="8 11" id="KW-1133">Transmembrane helix</keyword>
<dbReference type="Proteomes" id="UP000666240">
    <property type="component" value="Unassembled WGS sequence"/>
</dbReference>
<dbReference type="RefSeq" id="WP_209336134.1">
    <property type="nucleotide sequence ID" value="NZ_JAGIYY010000005.1"/>
</dbReference>
<accession>A0A8J7R3V1</accession>
<dbReference type="PIRSF" id="PIRSF001296">
    <property type="entry name" value="K_ATPase_KdpC"/>
    <property type="match status" value="1"/>
</dbReference>
<evidence type="ECO:0000256" key="10">
    <source>
        <dbReference type="ARBA" id="ARBA00023136"/>
    </source>
</evidence>
<evidence type="ECO:0000256" key="2">
    <source>
        <dbReference type="ARBA" id="ARBA00022475"/>
    </source>
</evidence>
<dbReference type="AlphaFoldDB" id="A0A8J7R3V1"/>
<keyword evidence="1 11" id="KW-0813">Transport</keyword>
<reference evidence="12" key="1">
    <citation type="submission" date="2021-03" db="EMBL/GenBank/DDBJ databases">
        <title>Genome sequencing and assembly of Tianweitania sediminis.</title>
        <authorList>
            <person name="Chhetri G."/>
        </authorList>
    </citation>
    <scope>NUCLEOTIDE SEQUENCE</scope>
    <source>
        <strain evidence="12">Z8</strain>
    </source>
</reference>
<dbReference type="NCBIfam" id="NF001454">
    <property type="entry name" value="PRK00315.1"/>
    <property type="match status" value="1"/>
</dbReference>
<protein>
    <recommendedName>
        <fullName evidence="11">Potassium-transporting ATPase KdpC subunit</fullName>
    </recommendedName>
    <alternativeName>
        <fullName evidence="11">ATP phosphohydrolase [potassium-transporting] C chain</fullName>
    </alternativeName>
    <alternativeName>
        <fullName evidence="11">Potassium-binding and translocating subunit C</fullName>
    </alternativeName>
    <alternativeName>
        <fullName evidence="11">Potassium-translocating ATPase C chain</fullName>
    </alternativeName>
</protein>
<keyword evidence="5 11" id="KW-0547">Nucleotide-binding</keyword>
<keyword evidence="7 11" id="KW-0630">Potassium</keyword>
<evidence type="ECO:0000256" key="3">
    <source>
        <dbReference type="ARBA" id="ARBA00022538"/>
    </source>
</evidence>
<dbReference type="PANTHER" id="PTHR30042">
    <property type="entry name" value="POTASSIUM-TRANSPORTING ATPASE C CHAIN"/>
    <property type="match status" value="1"/>
</dbReference>
<evidence type="ECO:0000256" key="11">
    <source>
        <dbReference type="HAMAP-Rule" id="MF_00276"/>
    </source>
</evidence>
<keyword evidence="9 11" id="KW-0406">Ion transport</keyword>
<comment type="subcellular location">
    <subcellularLocation>
        <location evidence="11">Cell membrane</location>
        <topology evidence="11">Single-pass membrane protein</topology>
    </subcellularLocation>
</comment>
<evidence type="ECO:0000256" key="4">
    <source>
        <dbReference type="ARBA" id="ARBA00022692"/>
    </source>
</evidence>
<dbReference type="PANTHER" id="PTHR30042:SF2">
    <property type="entry name" value="POTASSIUM-TRANSPORTING ATPASE KDPC SUBUNIT"/>
    <property type="match status" value="1"/>
</dbReference>
<evidence type="ECO:0000256" key="9">
    <source>
        <dbReference type="ARBA" id="ARBA00023065"/>
    </source>
</evidence>
<evidence type="ECO:0000256" key="5">
    <source>
        <dbReference type="ARBA" id="ARBA00022741"/>
    </source>
</evidence>
<dbReference type="GO" id="GO:0005524">
    <property type="term" value="F:ATP binding"/>
    <property type="evidence" value="ECO:0007669"/>
    <property type="project" value="UniProtKB-UniRule"/>
</dbReference>
<comment type="function">
    <text evidence="11">Part of the high-affinity ATP-driven potassium transport (or Kdp) system, which catalyzes the hydrolysis of ATP coupled with the electrogenic transport of potassium into the cytoplasm. This subunit acts as a catalytic chaperone that increases the ATP-binding affinity of the ATP-hydrolyzing subunit KdpB by the formation of a transient KdpB/KdpC/ATP ternary complex.</text>
</comment>
<dbReference type="Pfam" id="PF02669">
    <property type="entry name" value="KdpC"/>
    <property type="match status" value="1"/>
</dbReference>
<keyword evidence="2 11" id="KW-1003">Cell membrane</keyword>
<comment type="caution">
    <text evidence="12">The sequence shown here is derived from an EMBL/GenBank/DDBJ whole genome shotgun (WGS) entry which is preliminary data.</text>
</comment>
<sequence>MLSELRPALTLLALFTLLTGVAYPLAMTGAAQALFPNEANGSLVERDGRIIGSSLIGQSFSGEAYFHGRPSAAGTDSYDAASTGGSNLGPTSKILIERVTADAKRVSAANGGASVPIDLVTTSGSGLDPHISPAAAILQVERVAAARDADRAAVRALVTEHIENRTLGVLGEPRVNVLLLNLALDERIPVAD</sequence>
<keyword evidence="4 11" id="KW-0812">Transmembrane</keyword>
<evidence type="ECO:0000313" key="13">
    <source>
        <dbReference type="Proteomes" id="UP000666240"/>
    </source>
</evidence>
<dbReference type="GO" id="GO:0005886">
    <property type="term" value="C:plasma membrane"/>
    <property type="evidence" value="ECO:0007669"/>
    <property type="project" value="UniProtKB-SubCell"/>
</dbReference>
<evidence type="ECO:0000313" key="12">
    <source>
        <dbReference type="EMBL" id="MBP0440101.1"/>
    </source>
</evidence>
<name>A0A8J7R3V1_9HYPH</name>
<comment type="subunit">
    <text evidence="11">The system is composed of three essential subunits: KdpA, KdpB and KdpC.</text>
</comment>
<evidence type="ECO:0000256" key="1">
    <source>
        <dbReference type="ARBA" id="ARBA00022448"/>
    </source>
</evidence>
<keyword evidence="13" id="KW-1185">Reference proteome</keyword>
<evidence type="ECO:0000256" key="8">
    <source>
        <dbReference type="ARBA" id="ARBA00022989"/>
    </source>
</evidence>
<keyword evidence="6 11" id="KW-0067">ATP-binding</keyword>
<comment type="similarity">
    <text evidence="11">Belongs to the KdpC family.</text>
</comment>